<organism evidence="5 6">
    <name type="scientific">Chondromyces crocatus</name>
    <dbReference type="NCBI Taxonomy" id="52"/>
    <lineage>
        <taxon>Bacteria</taxon>
        <taxon>Pseudomonadati</taxon>
        <taxon>Myxococcota</taxon>
        <taxon>Polyangia</taxon>
        <taxon>Polyangiales</taxon>
        <taxon>Polyangiaceae</taxon>
        <taxon>Chondromyces</taxon>
    </lineage>
</organism>
<evidence type="ECO:0000256" key="1">
    <source>
        <dbReference type="ARBA" id="ARBA00022630"/>
    </source>
</evidence>
<dbReference type="Pfam" id="PF00724">
    <property type="entry name" value="Oxidored_FMN"/>
    <property type="match status" value="1"/>
</dbReference>
<dbReference type="STRING" id="52.CMC5_071300"/>
<evidence type="ECO:0000256" key="3">
    <source>
        <dbReference type="SAM" id="MobiDB-lite"/>
    </source>
</evidence>
<dbReference type="InterPro" id="IPR013785">
    <property type="entry name" value="Aldolase_TIM"/>
</dbReference>
<evidence type="ECO:0000313" key="5">
    <source>
        <dbReference type="EMBL" id="AKT42902.1"/>
    </source>
</evidence>
<gene>
    <name evidence="5" type="ORF">CMC5_071300</name>
</gene>
<feature type="region of interest" description="Disordered" evidence="3">
    <location>
        <begin position="113"/>
        <end position="132"/>
    </location>
</feature>
<dbReference type="GO" id="GO:0016491">
    <property type="term" value="F:oxidoreductase activity"/>
    <property type="evidence" value="ECO:0007669"/>
    <property type="project" value="UniProtKB-KW"/>
</dbReference>
<accession>A0A0K1EQG8</accession>
<dbReference type="CDD" id="cd02803">
    <property type="entry name" value="OYE_like_FMN_family"/>
    <property type="match status" value="1"/>
</dbReference>
<dbReference type="Proteomes" id="UP000067626">
    <property type="component" value="Chromosome"/>
</dbReference>
<evidence type="ECO:0000313" key="6">
    <source>
        <dbReference type="Proteomes" id="UP000067626"/>
    </source>
</evidence>
<dbReference type="SUPFAM" id="SSF51395">
    <property type="entry name" value="FMN-linked oxidoreductases"/>
    <property type="match status" value="1"/>
</dbReference>
<keyword evidence="1" id="KW-0285">Flavoprotein</keyword>
<dbReference type="Gene3D" id="3.20.20.70">
    <property type="entry name" value="Aldolase class I"/>
    <property type="match status" value="1"/>
</dbReference>
<dbReference type="InterPro" id="IPR001155">
    <property type="entry name" value="OxRdtase_FMN_N"/>
</dbReference>
<dbReference type="AlphaFoldDB" id="A0A0K1EQG8"/>
<dbReference type="RefSeq" id="WP_050434457.1">
    <property type="nucleotide sequence ID" value="NZ_CP012159.1"/>
</dbReference>
<feature type="compositionally biased region" description="Polar residues" evidence="3">
    <location>
        <begin position="113"/>
        <end position="125"/>
    </location>
</feature>
<protein>
    <submittedName>
        <fullName evidence="5">NADH-dependent flavin oxidoreductase</fullName>
    </submittedName>
</protein>
<evidence type="ECO:0000259" key="4">
    <source>
        <dbReference type="Pfam" id="PF00724"/>
    </source>
</evidence>
<proteinExistence type="predicted"/>
<dbReference type="PANTHER" id="PTHR43656">
    <property type="entry name" value="BINDING OXIDOREDUCTASE, PUTATIVE (AFU_ORTHOLOGUE AFUA_2G08260)-RELATED"/>
    <property type="match status" value="1"/>
</dbReference>
<reference evidence="5 6" key="1">
    <citation type="submission" date="2015-07" db="EMBL/GenBank/DDBJ databases">
        <title>Genome analysis of myxobacterium Chondromyces crocatus Cm c5 reveals a high potential for natural compound synthesis and the genetic basis for the loss of fruiting body formation.</title>
        <authorList>
            <person name="Zaburannyi N."/>
            <person name="Bunk B."/>
            <person name="Maier J."/>
            <person name="Overmann J."/>
            <person name="Mueller R."/>
        </authorList>
    </citation>
    <scope>NUCLEOTIDE SEQUENCE [LARGE SCALE GENOMIC DNA]</scope>
    <source>
        <strain evidence="5 6">Cm c5</strain>
    </source>
</reference>
<keyword evidence="2" id="KW-0560">Oxidoreductase</keyword>
<keyword evidence="6" id="KW-1185">Reference proteome</keyword>
<dbReference type="KEGG" id="ccro:CMC5_071300"/>
<dbReference type="EMBL" id="CP012159">
    <property type="protein sequence ID" value="AKT42902.1"/>
    <property type="molecule type" value="Genomic_DNA"/>
</dbReference>
<dbReference type="GO" id="GO:0010181">
    <property type="term" value="F:FMN binding"/>
    <property type="evidence" value="ECO:0007669"/>
    <property type="project" value="InterPro"/>
</dbReference>
<dbReference type="PANTHER" id="PTHR43656:SF2">
    <property type="entry name" value="BINDING OXIDOREDUCTASE, PUTATIVE (AFU_ORTHOLOGUE AFUA_2G08260)-RELATED"/>
    <property type="match status" value="1"/>
</dbReference>
<dbReference type="InterPro" id="IPR051799">
    <property type="entry name" value="NADH_flavin_oxidoreductase"/>
</dbReference>
<dbReference type="OrthoDB" id="9784632at2"/>
<name>A0A0K1EQG8_CHOCO</name>
<evidence type="ECO:0000256" key="2">
    <source>
        <dbReference type="ARBA" id="ARBA00023002"/>
    </source>
</evidence>
<sequence length="364" mass="39652">MTTTDLFSPLTFRNGVTAPNRLAVAAMTNSQSHDDGTLSDDELRWLEARAEGGFGLVATCASHVALDGQGWPGELGIYDDHLLPGLTRLASSLRARGALSIVQIFHGGTRSPSTLTGQMPWSASATEDPEPVRAAEEADIERVIRQFAEAARRAHQAGFDGVELHGAHGYLLCQFLSATLNRRSDGWGGDLAGRARLIREATRAVRAAVPASFVVGVRLSPEDFGNAVGMDLDESLQTAKWLCEDGMDFLHISLWDAAKNTKKRPEEHPIPLFRKACPAEVPLLVAGKVWTRADAQALVDRGADMVALGRSAILNPDWPKQVQEAGWEPRRPPMKAEELVARSVSPTFVGYLRRWKNFVAEEEG</sequence>
<feature type="domain" description="NADH:flavin oxidoreductase/NADH oxidase N-terminal" evidence="4">
    <location>
        <begin position="5"/>
        <end position="324"/>
    </location>
</feature>